<reference evidence="2" key="1">
    <citation type="submission" date="2017-01" db="EMBL/GenBank/DDBJ databases">
        <title>A deep insight into the sialotranscriptome of adult male and female Cluex tarsalis mosquitoes.</title>
        <authorList>
            <person name="Ribeiro J.M."/>
            <person name="Moreira F."/>
            <person name="Bernard K.A."/>
            <person name="Calvo E."/>
        </authorList>
    </citation>
    <scope>NUCLEOTIDE SEQUENCE</scope>
    <source>
        <strain evidence="2">Kern County</strain>
        <tissue evidence="2">Salivary glands</tissue>
    </source>
</reference>
<dbReference type="AlphaFoldDB" id="A0A1Q3FZU4"/>
<feature type="chain" id="PRO_5012253385" evidence="1">
    <location>
        <begin position="36"/>
        <end position="125"/>
    </location>
</feature>
<accession>A0A1Q3FZU4</accession>
<organism evidence="2">
    <name type="scientific">Culex tarsalis</name>
    <name type="common">Encephalitis mosquito</name>
    <dbReference type="NCBI Taxonomy" id="7177"/>
    <lineage>
        <taxon>Eukaryota</taxon>
        <taxon>Metazoa</taxon>
        <taxon>Ecdysozoa</taxon>
        <taxon>Arthropoda</taxon>
        <taxon>Hexapoda</taxon>
        <taxon>Insecta</taxon>
        <taxon>Pterygota</taxon>
        <taxon>Neoptera</taxon>
        <taxon>Endopterygota</taxon>
        <taxon>Diptera</taxon>
        <taxon>Nematocera</taxon>
        <taxon>Culicoidea</taxon>
        <taxon>Culicidae</taxon>
        <taxon>Culicinae</taxon>
        <taxon>Culicini</taxon>
        <taxon>Culex</taxon>
        <taxon>Culex</taxon>
    </lineage>
</organism>
<evidence type="ECO:0000256" key="1">
    <source>
        <dbReference type="SAM" id="SignalP"/>
    </source>
</evidence>
<name>A0A1Q3FZU4_CULTA</name>
<sequence length="125" mass="14066">MVSLGASSSLSTTSSRQIGLALVLVLLCVVKLTSGRPQNAIDNQDAPEINMNELRKIYTNYNPYVSNQLDDYGLDRLQLQLLAQYAQNNAIGGGGGWDQLYRAPEMKRQIRYRQCYFNPISCFKK</sequence>
<proteinExistence type="predicted"/>
<feature type="signal peptide" evidence="1">
    <location>
        <begin position="1"/>
        <end position="35"/>
    </location>
</feature>
<dbReference type="EMBL" id="GFDL01001971">
    <property type="protein sequence ID" value="JAV33074.1"/>
    <property type="molecule type" value="Transcribed_RNA"/>
</dbReference>
<protein>
    <submittedName>
        <fullName evidence="2">Putative conserved secreted protein</fullName>
    </submittedName>
</protein>
<evidence type="ECO:0000313" key="2">
    <source>
        <dbReference type="EMBL" id="JAV33074.1"/>
    </source>
</evidence>
<keyword evidence="1" id="KW-0732">Signal</keyword>